<reference evidence="2 3" key="1">
    <citation type="journal article" date="2007" name="Appl. Environ. Microbiol.">
        <title>Genome sequence of the cellulolytic gliding bacterium Cytophaga hutchinsonii.</title>
        <authorList>
            <person name="Xie G."/>
            <person name="Bruce D.C."/>
            <person name="Challacombe J.F."/>
            <person name="Chertkov O."/>
            <person name="Detter J.C."/>
            <person name="Gilna P."/>
            <person name="Han C.S."/>
            <person name="Lucas S."/>
            <person name="Misra M."/>
            <person name="Myers G.L."/>
            <person name="Richardson P."/>
            <person name="Tapia R."/>
            <person name="Thayer N."/>
            <person name="Thompson L.S."/>
            <person name="Brettin T.S."/>
            <person name="Henrissat B."/>
            <person name="Wilson D.B."/>
            <person name="McBride M.J."/>
        </authorList>
    </citation>
    <scope>NUCLEOTIDE SEQUENCE [LARGE SCALE GENOMIC DNA]</scope>
    <source>
        <strain evidence="3">ATCC 33406 / DSM 1761 / CIP 103989 / NBRC 15051 / NCIMB 9469 / D465</strain>
    </source>
</reference>
<evidence type="ECO:0000313" key="3">
    <source>
        <dbReference type="Proteomes" id="UP000001822"/>
    </source>
</evidence>
<gene>
    <name evidence="2" type="ordered locus">CHU_0185</name>
</gene>
<protein>
    <recommendedName>
        <fullName evidence="4">UbiA prenyltransferase family protein</fullName>
    </recommendedName>
</protein>
<organism evidence="2 3">
    <name type="scientific">Cytophaga hutchinsonii (strain ATCC 33406 / DSM 1761 / CIP 103989 / NBRC 15051 / NCIMB 9469 / D465)</name>
    <dbReference type="NCBI Taxonomy" id="269798"/>
    <lineage>
        <taxon>Bacteria</taxon>
        <taxon>Pseudomonadati</taxon>
        <taxon>Bacteroidota</taxon>
        <taxon>Cytophagia</taxon>
        <taxon>Cytophagales</taxon>
        <taxon>Cytophagaceae</taxon>
        <taxon>Cytophaga</taxon>
    </lineage>
</organism>
<feature type="transmembrane region" description="Helical" evidence="1">
    <location>
        <begin position="33"/>
        <end position="57"/>
    </location>
</feature>
<proteinExistence type="predicted"/>
<feature type="transmembrane region" description="Helical" evidence="1">
    <location>
        <begin position="96"/>
        <end position="113"/>
    </location>
</feature>
<accession>A0A6N4SMG9</accession>
<keyword evidence="1" id="KW-0472">Membrane</keyword>
<dbReference type="RefSeq" id="WP_011583593.1">
    <property type="nucleotide sequence ID" value="NC_008255.1"/>
</dbReference>
<evidence type="ECO:0008006" key="4">
    <source>
        <dbReference type="Google" id="ProtNLM"/>
    </source>
</evidence>
<dbReference type="OrthoDB" id="9936109at2"/>
<dbReference type="Proteomes" id="UP000001822">
    <property type="component" value="Chromosome"/>
</dbReference>
<dbReference type="EMBL" id="CP000383">
    <property type="protein sequence ID" value="ABG57477.1"/>
    <property type="molecule type" value="Genomic_DNA"/>
</dbReference>
<keyword evidence="1" id="KW-0812">Transmembrane</keyword>
<keyword evidence="3" id="KW-1185">Reference proteome</keyword>
<evidence type="ECO:0000256" key="1">
    <source>
        <dbReference type="SAM" id="Phobius"/>
    </source>
</evidence>
<feature type="transmembrane region" description="Helical" evidence="1">
    <location>
        <begin position="7"/>
        <end position="27"/>
    </location>
</feature>
<feature type="transmembrane region" description="Helical" evidence="1">
    <location>
        <begin position="204"/>
        <end position="226"/>
    </location>
</feature>
<keyword evidence="1" id="KW-1133">Transmembrane helix</keyword>
<feature type="transmembrane region" description="Helical" evidence="1">
    <location>
        <begin position="165"/>
        <end position="183"/>
    </location>
</feature>
<dbReference type="AlphaFoldDB" id="A0A6N4SMG9"/>
<name>A0A6N4SMG9_CYTH3</name>
<sequence>MVKYILYLHLWLALIAFLLTMECVLFFSIPLDYYPFACFSATATLFTYNAHTLFVLYSKTKTTELTDWAVKHYYAVLAAAITGLTCSLHICIRYFSLSQWIVLISAGCTWLFYENRSIRLNKKVQTARQNYSFLKSIILALVWTVVTGILPLTTAQFNLLLQPDSILFTGIRFCLFAFITQLFEYRDLHIEKNNIKATNPAGKTIGYTNLTLLCNLFTAAICIQLVFLDVPVSFKLTTILQLAFLIFFIRIKNITTITTSMLLWDGILILSPLISIPVQQI</sequence>
<feature type="transmembrane region" description="Helical" evidence="1">
    <location>
        <begin position="133"/>
        <end position="153"/>
    </location>
</feature>
<evidence type="ECO:0000313" key="2">
    <source>
        <dbReference type="EMBL" id="ABG57477.1"/>
    </source>
</evidence>
<feature type="transmembrane region" description="Helical" evidence="1">
    <location>
        <begin position="232"/>
        <end position="249"/>
    </location>
</feature>
<feature type="transmembrane region" description="Helical" evidence="1">
    <location>
        <begin position="69"/>
        <end position="90"/>
    </location>
</feature>
<dbReference type="KEGG" id="chu:CHU_0185"/>